<organism evidence="1 2">
    <name type="scientific">Xylaria arbuscula</name>
    <dbReference type="NCBI Taxonomy" id="114810"/>
    <lineage>
        <taxon>Eukaryota</taxon>
        <taxon>Fungi</taxon>
        <taxon>Dikarya</taxon>
        <taxon>Ascomycota</taxon>
        <taxon>Pezizomycotina</taxon>
        <taxon>Sordariomycetes</taxon>
        <taxon>Xylariomycetidae</taxon>
        <taxon>Xylariales</taxon>
        <taxon>Xylariaceae</taxon>
        <taxon>Xylaria</taxon>
    </lineage>
</organism>
<evidence type="ECO:0000313" key="1">
    <source>
        <dbReference type="EMBL" id="KAJ3560212.1"/>
    </source>
</evidence>
<proteinExistence type="predicted"/>
<dbReference type="Proteomes" id="UP001148614">
    <property type="component" value="Unassembled WGS sequence"/>
</dbReference>
<keyword evidence="2" id="KW-1185">Reference proteome</keyword>
<comment type="caution">
    <text evidence="1">The sequence shown here is derived from an EMBL/GenBank/DDBJ whole genome shotgun (WGS) entry which is preliminary data.</text>
</comment>
<dbReference type="EMBL" id="JANPWZ010002290">
    <property type="protein sequence ID" value="KAJ3560212.1"/>
    <property type="molecule type" value="Genomic_DNA"/>
</dbReference>
<accession>A0A9W8TIY4</accession>
<sequence>MAQSLSGESVSPDEDAPTFPQYQKLPAELKLMVWRYGFKHWFKGAHRFRLFVNPKHPTRLAIEPSHKEVEDMSAWRERVRIACVDRWAYAEFKLITKMAKYKPLHRNRGLKQKFPGRPYFDPEEDLVTFKFDYGDTVASLVMLDIEDHRQVFQNIKRIGVEAEFFDKGFKKTKRYMPFRCACEIPHGLDWGSICVNSLYNFLESFQNLEEFYIIYPIKGKWVASTLMNWRKPVKPFWAEFHWRQIDVDHFRRMQGEQRRI</sequence>
<name>A0A9W8TIY4_9PEZI</name>
<protein>
    <submittedName>
        <fullName evidence="1">Uncharacterized protein</fullName>
    </submittedName>
</protein>
<reference evidence="1" key="1">
    <citation type="submission" date="2022-07" db="EMBL/GenBank/DDBJ databases">
        <title>Genome Sequence of Xylaria arbuscula.</title>
        <authorList>
            <person name="Buettner E."/>
        </authorList>
    </citation>
    <scope>NUCLEOTIDE SEQUENCE</scope>
    <source>
        <strain evidence="1">VT107</strain>
    </source>
</reference>
<dbReference type="AlphaFoldDB" id="A0A9W8TIY4"/>
<evidence type="ECO:0000313" key="2">
    <source>
        <dbReference type="Proteomes" id="UP001148614"/>
    </source>
</evidence>
<gene>
    <name evidence="1" type="ORF">NPX13_g9378</name>
</gene>
<dbReference type="VEuPathDB" id="FungiDB:F4678DRAFT_467155"/>